<dbReference type="PANTHER" id="PTHR43133:SF51">
    <property type="entry name" value="RNA POLYMERASE SIGMA FACTOR"/>
    <property type="match status" value="1"/>
</dbReference>
<accession>A0A0G3BU08</accession>
<evidence type="ECO:0000256" key="7">
    <source>
        <dbReference type="SAM" id="MobiDB-lite"/>
    </source>
</evidence>
<dbReference type="GO" id="GO:0016987">
    <property type="term" value="F:sigma factor activity"/>
    <property type="evidence" value="ECO:0007669"/>
    <property type="project" value="UniProtKB-KW"/>
</dbReference>
<sequence>MPRAALPTSDARTDAELVESVLAGDACAFEAIMRRHNRLMFRTARSIVGDDAEAQDVVQEAYLRAFTAIAGWRGASALATWLARIAMNVAVSIQRKKSRWIEMDSPDEVLEDGPERTLSETGAGPAGPEEQAAQAQVRRLLEQAIDRLPPIYRSVFMLRAVEELSVEEAAETLAVTPDVVKTRFLRARAMLRSELGAEVGVAAQRVHTFAGERCDAVVATVLAELHARGLIRAHRTPLLLLGTPPGETDPLSRSRPTRL</sequence>
<feature type="domain" description="RNA polymerase sigma-70 region 2" evidence="8">
    <location>
        <begin position="33"/>
        <end position="99"/>
    </location>
</feature>
<protein>
    <recommendedName>
        <fullName evidence="6">RNA polymerase sigma factor</fullName>
    </recommendedName>
</protein>
<keyword evidence="4 6" id="KW-0238">DNA-binding</keyword>
<keyword evidence="3 6" id="KW-0731">Sigma factor</keyword>
<dbReference type="Gene3D" id="1.10.1740.10">
    <property type="match status" value="1"/>
</dbReference>
<dbReference type="InterPro" id="IPR013325">
    <property type="entry name" value="RNA_pol_sigma_r2"/>
</dbReference>
<dbReference type="Proteomes" id="UP000035352">
    <property type="component" value="Chromosome"/>
</dbReference>
<dbReference type="Pfam" id="PF08281">
    <property type="entry name" value="Sigma70_r4_2"/>
    <property type="match status" value="1"/>
</dbReference>
<gene>
    <name evidence="10" type="ORF">AAW51_4150</name>
</gene>
<dbReference type="KEGG" id="pbh:AAW51_4150"/>
<evidence type="ECO:0000256" key="1">
    <source>
        <dbReference type="ARBA" id="ARBA00010641"/>
    </source>
</evidence>
<dbReference type="InterPro" id="IPR039425">
    <property type="entry name" value="RNA_pol_sigma-70-like"/>
</dbReference>
<feature type="region of interest" description="Disordered" evidence="7">
    <location>
        <begin position="108"/>
        <end position="132"/>
    </location>
</feature>
<dbReference type="InterPro" id="IPR013324">
    <property type="entry name" value="RNA_pol_sigma_r3/r4-like"/>
</dbReference>
<keyword evidence="2 6" id="KW-0805">Transcription regulation</keyword>
<dbReference type="InterPro" id="IPR000838">
    <property type="entry name" value="RNA_pol_sigma70_ECF_CS"/>
</dbReference>
<name>A0A0G3BU08_9BURK</name>
<dbReference type="InterPro" id="IPR014284">
    <property type="entry name" value="RNA_pol_sigma-70_dom"/>
</dbReference>
<dbReference type="NCBIfam" id="TIGR02937">
    <property type="entry name" value="sigma70-ECF"/>
    <property type="match status" value="1"/>
</dbReference>
<dbReference type="Gene3D" id="1.10.10.10">
    <property type="entry name" value="Winged helix-like DNA-binding domain superfamily/Winged helix DNA-binding domain"/>
    <property type="match status" value="1"/>
</dbReference>
<evidence type="ECO:0000256" key="3">
    <source>
        <dbReference type="ARBA" id="ARBA00023082"/>
    </source>
</evidence>
<dbReference type="GO" id="GO:0006352">
    <property type="term" value="P:DNA-templated transcription initiation"/>
    <property type="evidence" value="ECO:0007669"/>
    <property type="project" value="InterPro"/>
</dbReference>
<feature type="domain" description="RNA polymerase sigma factor 70 region 4 type 2" evidence="9">
    <location>
        <begin position="139"/>
        <end position="191"/>
    </location>
</feature>
<dbReference type="SUPFAM" id="SSF88659">
    <property type="entry name" value="Sigma3 and sigma4 domains of RNA polymerase sigma factors"/>
    <property type="match status" value="1"/>
</dbReference>
<reference evidence="10 11" key="1">
    <citation type="submission" date="2015-05" db="EMBL/GenBank/DDBJ databases">
        <authorList>
            <person name="Tang B."/>
            <person name="Yu Y."/>
        </authorList>
    </citation>
    <scope>NUCLEOTIDE SEQUENCE [LARGE SCALE GENOMIC DNA]</scope>
    <source>
        <strain evidence="10 11">DSM 7029</strain>
    </source>
</reference>
<evidence type="ECO:0000259" key="8">
    <source>
        <dbReference type="Pfam" id="PF04542"/>
    </source>
</evidence>
<evidence type="ECO:0000256" key="5">
    <source>
        <dbReference type="ARBA" id="ARBA00023163"/>
    </source>
</evidence>
<dbReference type="PANTHER" id="PTHR43133">
    <property type="entry name" value="RNA POLYMERASE ECF-TYPE SIGMA FACTO"/>
    <property type="match status" value="1"/>
</dbReference>
<dbReference type="AlphaFoldDB" id="A0A0G3BU08"/>
<organism evidence="10 11">
    <name type="scientific">Caldimonas brevitalea</name>
    <dbReference type="NCBI Taxonomy" id="413882"/>
    <lineage>
        <taxon>Bacteria</taxon>
        <taxon>Pseudomonadati</taxon>
        <taxon>Pseudomonadota</taxon>
        <taxon>Betaproteobacteria</taxon>
        <taxon>Burkholderiales</taxon>
        <taxon>Sphaerotilaceae</taxon>
        <taxon>Caldimonas</taxon>
    </lineage>
</organism>
<feature type="compositionally biased region" description="Low complexity" evidence="7">
    <location>
        <begin position="122"/>
        <end position="132"/>
    </location>
</feature>
<evidence type="ECO:0000259" key="9">
    <source>
        <dbReference type="Pfam" id="PF08281"/>
    </source>
</evidence>
<dbReference type="SUPFAM" id="SSF88946">
    <property type="entry name" value="Sigma2 domain of RNA polymerase sigma factors"/>
    <property type="match status" value="1"/>
</dbReference>
<evidence type="ECO:0000313" key="11">
    <source>
        <dbReference type="Proteomes" id="UP000035352"/>
    </source>
</evidence>
<evidence type="ECO:0000256" key="6">
    <source>
        <dbReference type="RuleBase" id="RU000716"/>
    </source>
</evidence>
<keyword evidence="11" id="KW-1185">Reference proteome</keyword>
<keyword evidence="5 6" id="KW-0804">Transcription</keyword>
<dbReference type="CDD" id="cd06171">
    <property type="entry name" value="Sigma70_r4"/>
    <property type="match status" value="1"/>
</dbReference>
<comment type="similarity">
    <text evidence="1 6">Belongs to the sigma-70 factor family. ECF subfamily.</text>
</comment>
<dbReference type="GO" id="GO:0003677">
    <property type="term" value="F:DNA binding"/>
    <property type="evidence" value="ECO:0007669"/>
    <property type="project" value="UniProtKB-KW"/>
</dbReference>
<dbReference type="InterPro" id="IPR007627">
    <property type="entry name" value="RNA_pol_sigma70_r2"/>
</dbReference>
<dbReference type="EMBL" id="CP011371">
    <property type="protein sequence ID" value="AKJ30841.1"/>
    <property type="molecule type" value="Genomic_DNA"/>
</dbReference>
<evidence type="ECO:0000313" key="10">
    <source>
        <dbReference type="EMBL" id="AKJ30841.1"/>
    </source>
</evidence>
<dbReference type="InterPro" id="IPR036388">
    <property type="entry name" value="WH-like_DNA-bd_sf"/>
</dbReference>
<dbReference type="NCBIfam" id="NF008888">
    <property type="entry name" value="PRK11922.1"/>
    <property type="match status" value="1"/>
</dbReference>
<dbReference type="PROSITE" id="PS01063">
    <property type="entry name" value="SIGMA70_ECF"/>
    <property type="match status" value="1"/>
</dbReference>
<proteinExistence type="inferred from homology"/>
<dbReference type="Pfam" id="PF04542">
    <property type="entry name" value="Sigma70_r2"/>
    <property type="match status" value="1"/>
</dbReference>
<evidence type="ECO:0000256" key="4">
    <source>
        <dbReference type="ARBA" id="ARBA00023125"/>
    </source>
</evidence>
<evidence type="ECO:0000256" key="2">
    <source>
        <dbReference type="ARBA" id="ARBA00023015"/>
    </source>
</evidence>
<dbReference type="InterPro" id="IPR013249">
    <property type="entry name" value="RNA_pol_sigma70_r4_t2"/>
</dbReference>
<dbReference type="STRING" id="413882.AAW51_4150"/>